<dbReference type="EnsemblPlants" id="OPUNC12G13680.1">
    <property type="protein sequence ID" value="OPUNC12G13680.1"/>
    <property type="gene ID" value="OPUNC12G13680"/>
</dbReference>
<feature type="region of interest" description="Disordered" evidence="1">
    <location>
        <begin position="596"/>
        <end position="620"/>
    </location>
</feature>
<reference evidence="3" key="2">
    <citation type="submission" date="2018-05" db="EMBL/GenBank/DDBJ databases">
        <title>OpunRS2 (Oryza punctata Reference Sequence Version 2).</title>
        <authorList>
            <person name="Zhang J."/>
            <person name="Kudrna D."/>
            <person name="Lee S."/>
            <person name="Talag J."/>
            <person name="Welchert J."/>
            <person name="Wing R.A."/>
        </authorList>
    </citation>
    <scope>NUCLEOTIDE SEQUENCE [LARGE SCALE GENOMIC DNA]</scope>
</reference>
<evidence type="ECO:0000256" key="1">
    <source>
        <dbReference type="SAM" id="MobiDB-lite"/>
    </source>
</evidence>
<feature type="compositionally biased region" description="Basic and acidic residues" evidence="1">
    <location>
        <begin position="296"/>
        <end position="332"/>
    </location>
</feature>
<accession>A0A0E0MNC9</accession>
<feature type="compositionally biased region" description="Basic residues" evidence="1">
    <location>
        <begin position="217"/>
        <end position="229"/>
    </location>
</feature>
<dbReference type="AlphaFoldDB" id="A0A0E0MNC9"/>
<protein>
    <submittedName>
        <fullName evidence="3">Uncharacterized protein</fullName>
    </submittedName>
</protein>
<feature type="compositionally biased region" description="Polar residues" evidence="1">
    <location>
        <begin position="243"/>
        <end position="253"/>
    </location>
</feature>
<feature type="region of interest" description="Disordered" evidence="1">
    <location>
        <begin position="198"/>
        <end position="465"/>
    </location>
</feature>
<name>A0A0E0MNC9_ORYPU</name>
<evidence type="ECO:0000313" key="4">
    <source>
        <dbReference type="Proteomes" id="UP000026962"/>
    </source>
</evidence>
<feature type="compositionally biased region" description="Basic and acidic residues" evidence="1">
    <location>
        <begin position="203"/>
        <end position="216"/>
    </location>
</feature>
<dbReference type="Proteomes" id="UP000026962">
    <property type="component" value="Chromosome 12"/>
</dbReference>
<dbReference type="Gramene" id="OPUNC12G13680.1">
    <property type="protein sequence ID" value="OPUNC12G13680.1"/>
    <property type="gene ID" value="OPUNC12G13680"/>
</dbReference>
<feature type="compositionally biased region" description="Basic residues" evidence="1">
    <location>
        <begin position="333"/>
        <end position="342"/>
    </location>
</feature>
<dbReference type="STRING" id="4537.A0A0E0MNC9"/>
<dbReference type="PANTHER" id="PTHR33115:SF22">
    <property type="entry name" value="OS12G0449900 PROTEIN"/>
    <property type="match status" value="1"/>
</dbReference>
<organism evidence="3">
    <name type="scientific">Oryza punctata</name>
    <name type="common">Red rice</name>
    <dbReference type="NCBI Taxonomy" id="4537"/>
    <lineage>
        <taxon>Eukaryota</taxon>
        <taxon>Viridiplantae</taxon>
        <taxon>Streptophyta</taxon>
        <taxon>Embryophyta</taxon>
        <taxon>Tracheophyta</taxon>
        <taxon>Spermatophyta</taxon>
        <taxon>Magnoliopsida</taxon>
        <taxon>Liliopsida</taxon>
        <taxon>Poales</taxon>
        <taxon>Poaceae</taxon>
        <taxon>BOP clade</taxon>
        <taxon>Oryzoideae</taxon>
        <taxon>Oryzeae</taxon>
        <taxon>Oryzinae</taxon>
        <taxon>Oryza</taxon>
    </lineage>
</organism>
<reference evidence="3" key="1">
    <citation type="submission" date="2015-04" db="UniProtKB">
        <authorList>
            <consortium name="EnsemblPlants"/>
        </authorList>
    </citation>
    <scope>IDENTIFICATION</scope>
</reference>
<evidence type="ECO:0000313" key="3">
    <source>
        <dbReference type="EnsemblPlants" id="OPUNC12G13680.1"/>
    </source>
</evidence>
<keyword evidence="2" id="KW-0812">Transmembrane</keyword>
<feature type="transmembrane region" description="Helical" evidence="2">
    <location>
        <begin position="58"/>
        <end position="76"/>
    </location>
</feature>
<evidence type="ECO:0000256" key="2">
    <source>
        <dbReference type="SAM" id="Phobius"/>
    </source>
</evidence>
<dbReference type="PANTHER" id="PTHR33115">
    <property type="entry name" value="ARM REPEAT SUPERFAMILY PROTEIN"/>
    <property type="match status" value="1"/>
</dbReference>
<proteinExistence type="predicted"/>
<feature type="compositionally biased region" description="Basic and acidic residues" evidence="1">
    <location>
        <begin position="408"/>
        <end position="419"/>
    </location>
</feature>
<feature type="transmembrane region" description="Helical" evidence="2">
    <location>
        <begin position="111"/>
        <end position="132"/>
    </location>
</feature>
<sequence length="776" mass="86860">MAHEHDQSEWKEVDGINSYALFMGYLSMAVKGMGFLVGLWTTVVLLGGFVSMLEKKDFWSLTIITLVQTAGVFDVFLNEKLRYAWKSFDGLLVTVAMVFRKEDDDDDSDEYWRALVGILVLLLQALVIAIILLPLALLYLFGLLVSTGLSIWRLIERDYGGGDGGGANLTPALNVLYSLALFQGVLFCYQSASYFAGKPRTRGNKDENRDNKEKEKRQKKKKKNRHKTKTGTEKHPAGAKETNLMTAAQQRTKPQPPSHHHNSRPRTPDNTQPHNHPQPQHQRRKHRAGPPPPTQRTERRRQTLQDTRQKDREVKIKTKRTETKRKGESNRDRKQKGRQKRTSVRDTKNTTTKKQQHSHRHPTEHDKERKAMGPGGLHKSPAAEKQNCNAIGRNHQPGKNDMAPRTTEQLHNRKQDARADIVTTPTQKRSPINHGGQKGNDKRNVLATKNRTQLPREASETSTTDSKDKITKLLVDIFFTKENKDASTRQLAGEALAMLSDQSESNAAIIFKASDTVVDDLKTTLLDVRTKSGYRISAAEILEHLYICYTKEDDYLKKLTEAMKDVLPKMLKEILPSPPSKQGEKQAEKGTDATKFLTQDPEMGEGAVASKDSGNVNEQKDDINKKTVDRKLHAALLSLSAAIFEKLISNDTDLAQLANAIATGDSASSFAGKLKKLVEENSEPTANCLRILKIASRMIISLLNLEGNYPKAELESLMESLSKASKEMFELEAFMMFSSSDQSAMNSVSILGSQVKQAQGLLENKKEQNVATTPTS</sequence>
<dbReference type="HOGENOM" id="CLU_009953_1_0_1"/>
<keyword evidence="2" id="KW-1133">Transmembrane helix</keyword>
<keyword evidence="2" id="KW-0472">Membrane</keyword>
<feature type="compositionally biased region" description="Basic and acidic residues" evidence="1">
    <location>
        <begin position="361"/>
        <end position="371"/>
    </location>
</feature>
<keyword evidence="4" id="KW-1185">Reference proteome</keyword>